<gene>
    <name evidence="1" type="ORF">A7U43_15820</name>
</gene>
<evidence type="ECO:0000313" key="2">
    <source>
        <dbReference type="Proteomes" id="UP000077143"/>
    </source>
</evidence>
<organism evidence="1 2">
    <name type="scientific">Mycobacterium adipatum</name>
    <dbReference type="NCBI Taxonomy" id="1682113"/>
    <lineage>
        <taxon>Bacteria</taxon>
        <taxon>Bacillati</taxon>
        <taxon>Actinomycetota</taxon>
        <taxon>Actinomycetes</taxon>
        <taxon>Mycobacteriales</taxon>
        <taxon>Mycobacteriaceae</taxon>
        <taxon>Mycobacterium</taxon>
    </lineage>
</organism>
<dbReference type="InterPro" id="IPR010298">
    <property type="entry name" value="YacP-like"/>
</dbReference>
<protein>
    <submittedName>
        <fullName evidence="1">RNA-binding protein</fullName>
    </submittedName>
</protein>
<dbReference type="KEGG" id="madi:A7U43_15820"/>
<keyword evidence="2" id="KW-1185">Reference proteome</keyword>
<dbReference type="Proteomes" id="UP000077143">
    <property type="component" value="Chromosome"/>
</dbReference>
<evidence type="ECO:0000313" key="1">
    <source>
        <dbReference type="EMBL" id="ANE80581.1"/>
    </source>
</evidence>
<dbReference type="OrthoDB" id="3404294at2"/>
<sequence length="120" mass="12864">MHWIVDAMNVVGSRPDGWWRDRAGALAALVEQLQRWAVQGGHQVTVVLERPMPLESELVTVVCAPRAAPNSADDEIVRLVRSADTPAGITVVTSDGALSARVHDAGAVTFPAGRFRALLD</sequence>
<dbReference type="EMBL" id="CP015596">
    <property type="protein sequence ID" value="ANE80581.1"/>
    <property type="molecule type" value="Genomic_DNA"/>
</dbReference>
<dbReference type="Pfam" id="PF05991">
    <property type="entry name" value="NYN_YacP"/>
    <property type="match status" value="1"/>
</dbReference>
<accession>A0A172UNC6</accession>
<dbReference type="STRING" id="1682113.A7U43_15820"/>
<dbReference type="RefSeq" id="WP_067997072.1">
    <property type="nucleotide sequence ID" value="NZ_CP015596.1"/>
</dbReference>
<proteinExistence type="predicted"/>
<dbReference type="AlphaFoldDB" id="A0A172UNC6"/>
<name>A0A172UNC6_9MYCO</name>
<reference evidence="1 2" key="1">
    <citation type="submission" date="2016-05" db="EMBL/GenBank/DDBJ databases">
        <title>Complete genome sequence of a phthalic acid esters degrading Mycobacterium sp. YC-RL4.</title>
        <authorList>
            <person name="Ren L."/>
            <person name="Fan S."/>
            <person name="Ruth N."/>
            <person name="Jia Y."/>
            <person name="Wang J."/>
            <person name="Qiao C."/>
        </authorList>
    </citation>
    <scope>NUCLEOTIDE SEQUENCE [LARGE SCALE GENOMIC DNA]</scope>
    <source>
        <strain evidence="1 2">YC-RL4</strain>
    </source>
</reference>